<keyword evidence="4" id="KW-0597">Phosphoprotein</keyword>
<evidence type="ECO:0000313" key="12">
    <source>
        <dbReference type="EMBL" id="PWT27250.1"/>
    </source>
</evidence>
<organism evidence="13 14">
    <name type="scientific">Butyrivibrio fibrisolvens</name>
    <dbReference type="NCBI Taxonomy" id="831"/>
    <lineage>
        <taxon>Bacteria</taxon>
        <taxon>Bacillati</taxon>
        <taxon>Bacillota</taxon>
        <taxon>Clostridia</taxon>
        <taxon>Lachnospirales</taxon>
        <taxon>Lachnospiraceae</taxon>
        <taxon>Butyrivibrio</taxon>
    </lineage>
</organism>
<evidence type="ECO:0000256" key="5">
    <source>
        <dbReference type="ARBA" id="ARBA00022679"/>
    </source>
</evidence>
<keyword evidence="6 13" id="KW-0418">Kinase</keyword>
<feature type="domain" description="Histidine kinase" evidence="10">
    <location>
        <begin position="195"/>
        <end position="410"/>
    </location>
</feature>
<reference evidence="13 14" key="1">
    <citation type="submission" date="2016-10" db="EMBL/GenBank/DDBJ databases">
        <authorList>
            <person name="de Groot N.N."/>
        </authorList>
    </citation>
    <scope>NUCLEOTIDE SEQUENCE [LARGE SCALE GENOMIC DNA]</scope>
    <source>
        <strain evidence="13 14">AR40</strain>
    </source>
</reference>
<dbReference type="PRINTS" id="PR00344">
    <property type="entry name" value="BCTRLSENSOR"/>
</dbReference>
<feature type="transmembrane region" description="Helical" evidence="9">
    <location>
        <begin position="25"/>
        <end position="46"/>
    </location>
</feature>
<dbReference type="CDD" id="cd00082">
    <property type="entry name" value="HisKA"/>
    <property type="match status" value="1"/>
</dbReference>
<evidence type="ECO:0000259" key="10">
    <source>
        <dbReference type="PROSITE" id="PS50109"/>
    </source>
</evidence>
<dbReference type="GO" id="GO:0004721">
    <property type="term" value="F:phosphoprotein phosphatase activity"/>
    <property type="evidence" value="ECO:0007669"/>
    <property type="project" value="TreeGrafter"/>
</dbReference>
<dbReference type="Proteomes" id="UP000182584">
    <property type="component" value="Unassembled WGS sequence"/>
</dbReference>
<dbReference type="InterPro" id="IPR036097">
    <property type="entry name" value="HisK_dim/P_sf"/>
</dbReference>
<keyword evidence="7" id="KW-0902">Two-component regulatory system</keyword>
<keyword evidence="15" id="KW-1185">Reference proteome</keyword>
<dbReference type="GO" id="GO:0016036">
    <property type="term" value="P:cellular response to phosphate starvation"/>
    <property type="evidence" value="ECO:0007669"/>
    <property type="project" value="TreeGrafter"/>
</dbReference>
<evidence type="ECO:0000313" key="14">
    <source>
        <dbReference type="Proteomes" id="UP000182584"/>
    </source>
</evidence>
<dbReference type="Pfam" id="PF02518">
    <property type="entry name" value="HATPase_c"/>
    <property type="match status" value="1"/>
</dbReference>
<protein>
    <recommendedName>
        <fullName evidence="3">histidine kinase</fullName>
        <ecNumber evidence="3">2.7.13.3</ecNumber>
    </recommendedName>
</protein>
<dbReference type="Proteomes" id="UP000245488">
    <property type="component" value="Chromosome"/>
</dbReference>
<dbReference type="PROSITE" id="PS50109">
    <property type="entry name" value="HIS_KIN"/>
    <property type="match status" value="1"/>
</dbReference>
<dbReference type="InterPro" id="IPR005467">
    <property type="entry name" value="His_kinase_dom"/>
</dbReference>
<keyword evidence="8 9" id="KW-0472">Membrane</keyword>
<dbReference type="SMART" id="SM00387">
    <property type="entry name" value="HATPase_c"/>
    <property type="match status" value="1"/>
</dbReference>
<dbReference type="Gene3D" id="3.30.565.10">
    <property type="entry name" value="Histidine kinase-like ATPase, C-terminal domain"/>
    <property type="match status" value="1"/>
</dbReference>
<dbReference type="EC" id="2.7.13.3" evidence="3"/>
<evidence type="ECO:0000256" key="8">
    <source>
        <dbReference type="ARBA" id="ARBA00023136"/>
    </source>
</evidence>
<dbReference type="PANTHER" id="PTHR45453">
    <property type="entry name" value="PHOSPHATE REGULON SENSOR PROTEIN PHOR"/>
    <property type="match status" value="1"/>
</dbReference>
<dbReference type="InterPro" id="IPR003661">
    <property type="entry name" value="HisK_dim/P_dom"/>
</dbReference>
<dbReference type="CDD" id="cd00075">
    <property type="entry name" value="HATPase"/>
    <property type="match status" value="1"/>
</dbReference>
<accession>A0A1H9S934</accession>
<dbReference type="EMBL" id="NXNG01000001">
    <property type="protein sequence ID" value="PWT27250.1"/>
    <property type="molecule type" value="Genomic_DNA"/>
</dbReference>
<keyword evidence="5" id="KW-0808">Transferase</keyword>
<dbReference type="GO" id="GO:0005886">
    <property type="term" value="C:plasma membrane"/>
    <property type="evidence" value="ECO:0007669"/>
    <property type="project" value="TreeGrafter"/>
</dbReference>
<evidence type="ECO:0000256" key="9">
    <source>
        <dbReference type="SAM" id="Phobius"/>
    </source>
</evidence>
<dbReference type="InterPro" id="IPR036890">
    <property type="entry name" value="HATPase_C_sf"/>
</dbReference>
<dbReference type="EMBL" id="NXNG01000005">
    <property type="protein sequence ID" value="PWT25717.1"/>
    <property type="molecule type" value="Genomic_DNA"/>
</dbReference>
<keyword evidence="9" id="KW-0812">Transmembrane</keyword>
<dbReference type="FunFam" id="1.10.287.130:FF:000001">
    <property type="entry name" value="Two-component sensor histidine kinase"/>
    <property type="match status" value="1"/>
</dbReference>
<dbReference type="SUPFAM" id="SSF47384">
    <property type="entry name" value="Homodimeric domain of signal transducing histidine kinase"/>
    <property type="match status" value="1"/>
</dbReference>
<evidence type="ECO:0000313" key="11">
    <source>
        <dbReference type="EMBL" id="PWT25717.1"/>
    </source>
</evidence>
<name>A0A1H9S934_BUTFI</name>
<dbReference type="InterPro" id="IPR004358">
    <property type="entry name" value="Sig_transdc_His_kin-like_C"/>
</dbReference>
<sequence length="410" mass="46268">MNINKRTSSIARGINTAFWFNKLKAFFTVDILIVLVSFGLFCYKSYLTIPTDEYVRRFDLTGQSIDRIVLELYTDITLYSFPMGEYIYFIGIIMGVIGVYQVLNLFGSFTYTSRIRKKLKPLNELALKAEAISEVPLDTTKFEELEEAILKVPADNAGARISTGDEDLASIEAALNSLLYRMQDARLQQARFVDDASHELRTPIAVIQGYANMLDRWGKDDPAVLEESIKAIKNESDNMKELIDQLLFLARGDNGRQKLSMDRIDLSSVIREVWEESMMIDPDHKYVLEDCDNCYIYGDNAMIKQSVRIFVQNAAKYSDKGNNIKLAVRKNGAKICYIVQDEGIGIAGDELSHIFERFYRSDKARNSSTGGSGLGLSIAKWIIDAHKGNVEVLSRQDIGTRITVSFDAVV</sequence>
<evidence type="ECO:0000256" key="6">
    <source>
        <dbReference type="ARBA" id="ARBA00022777"/>
    </source>
</evidence>
<dbReference type="Pfam" id="PF00512">
    <property type="entry name" value="HisKA"/>
    <property type="match status" value="1"/>
</dbReference>
<reference evidence="11 15" key="2">
    <citation type="submission" date="2017-09" db="EMBL/GenBank/DDBJ databases">
        <title>High-quality draft genome sequence of Butyrivibrio fibrisolvens INBov1, isolated from cow rumen.</title>
        <authorList>
            <person name="Rodriguez Hernaez J."/>
            <person name="Rivarola M."/>
            <person name="Paniego N."/>
            <person name="Cravero S."/>
            <person name="Ceron Cucchi M."/>
            <person name="Martinez M.C."/>
        </authorList>
    </citation>
    <scope>NUCLEOTIDE SEQUENCE [LARGE SCALE GENOMIC DNA]</scope>
    <source>
        <strain evidence="11 15">INBov1</strain>
    </source>
</reference>
<evidence type="ECO:0000313" key="15">
    <source>
        <dbReference type="Proteomes" id="UP000245488"/>
    </source>
</evidence>
<dbReference type="InterPro" id="IPR050351">
    <property type="entry name" value="BphY/WalK/GraS-like"/>
</dbReference>
<dbReference type="EMBL" id="FOGJ01000011">
    <property type="protein sequence ID" value="SER80689.1"/>
    <property type="molecule type" value="Genomic_DNA"/>
</dbReference>
<gene>
    <name evidence="11" type="ORF">CPT75_01795</name>
    <name evidence="12" type="ORF">CPT75_09110</name>
    <name evidence="13" type="ORF">SAMN04487884_111101</name>
</gene>
<dbReference type="PANTHER" id="PTHR45453:SF1">
    <property type="entry name" value="PHOSPHATE REGULON SENSOR PROTEIN PHOR"/>
    <property type="match status" value="1"/>
</dbReference>
<dbReference type="Gene3D" id="1.10.287.130">
    <property type="match status" value="1"/>
</dbReference>
<comment type="catalytic activity">
    <reaction evidence="1">
        <text>ATP + protein L-histidine = ADP + protein N-phospho-L-histidine.</text>
        <dbReference type="EC" id="2.7.13.3"/>
    </reaction>
</comment>
<dbReference type="RefSeq" id="WP_022755012.1">
    <property type="nucleotide sequence ID" value="NZ_CM009896.1"/>
</dbReference>
<dbReference type="AlphaFoldDB" id="A0A1H9S934"/>
<dbReference type="FunFam" id="3.30.565.10:FF:000006">
    <property type="entry name" value="Sensor histidine kinase WalK"/>
    <property type="match status" value="1"/>
</dbReference>
<evidence type="ECO:0000256" key="7">
    <source>
        <dbReference type="ARBA" id="ARBA00023012"/>
    </source>
</evidence>
<keyword evidence="9" id="KW-1133">Transmembrane helix</keyword>
<evidence type="ECO:0000256" key="1">
    <source>
        <dbReference type="ARBA" id="ARBA00000085"/>
    </source>
</evidence>
<dbReference type="InterPro" id="IPR003594">
    <property type="entry name" value="HATPase_dom"/>
</dbReference>
<dbReference type="OrthoDB" id="9786919at2"/>
<evidence type="ECO:0000313" key="13">
    <source>
        <dbReference type="EMBL" id="SER80689.1"/>
    </source>
</evidence>
<proteinExistence type="predicted"/>
<dbReference type="eggNOG" id="COG5002">
    <property type="taxonomic scope" value="Bacteria"/>
</dbReference>
<evidence type="ECO:0000256" key="2">
    <source>
        <dbReference type="ARBA" id="ARBA00004370"/>
    </source>
</evidence>
<feature type="transmembrane region" description="Helical" evidence="9">
    <location>
        <begin position="86"/>
        <end position="111"/>
    </location>
</feature>
<comment type="subcellular location">
    <subcellularLocation>
        <location evidence="2">Membrane</location>
    </subcellularLocation>
</comment>
<dbReference type="SMART" id="SM00388">
    <property type="entry name" value="HisKA"/>
    <property type="match status" value="1"/>
</dbReference>
<evidence type="ECO:0000256" key="3">
    <source>
        <dbReference type="ARBA" id="ARBA00012438"/>
    </source>
</evidence>
<dbReference type="SUPFAM" id="SSF55874">
    <property type="entry name" value="ATPase domain of HSP90 chaperone/DNA topoisomerase II/histidine kinase"/>
    <property type="match status" value="1"/>
</dbReference>
<dbReference type="GO" id="GO:0000155">
    <property type="term" value="F:phosphorelay sensor kinase activity"/>
    <property type="evidence" value="ECO:0007669"/>
    <property type="project" value="InterPro"/>
</dbReference>
<evidence type="ECO:0000256" key="4">
    <source>
        <dbReference type="ARBA" id="ARBA00022553"/>
    </source>
</evidence>